<keyword evidence="6" id="KW-1185">Reference proteome</keyword>
<evidence type="ECO:0000259" key="4">
    <source>
        <dbReference type="PROSITE" id="PS50181"/>
    </source>
</evidence>
<feature type="compositionally biased region" description="Low complexity" evidence="3">
    <location>
        <begin position="27"/>
        <end position="40"/>
    </location>
</feature>
<dbReference type="STRING" id="1447875.A0A2B7WX19"/>
<comment type="caution">
    <text evidence="5">The sequence shown here is derived from an EMBL/GenBank/DDBJ whole genome shotgun (WGS) entry which is preliminary data.</text>
</comment>
<accession>A0A2B7WX19</accession>
<evidence type="ECO:0000313" key="5">
    <source>
        <dbReference type="EMBL" id="PGH01052.1"/>
    </source>
</evidence>
<keyword evidence="2" id="KW-0833">Ubl conjugation pathway</keyword>
<dbReference type="EMBL" id="PDNB01000177">
    <property type="protein sequence ID" value="PGH01052.1"/>
    <property type="molecule type" value="Genomic_DNA"/>
</dbReference>
<name>A0A2B7WX19_9EURO</name>
<sequence>MTADIPPIQPSPEAQSPHQSALADTPSNTAAMSSRTTTASKGGSPFVLLPSEILYMVLSMLSAPDLAAMSCTCRHILKHTLNDIIWMDLVNSNLPNPLSDPAPFDSWRELYISQYPMWFVARNKIWFSDVRDTGKLIVTRYNPRKCAIEGYRVVAKHTFHQFETWPYDTEVLVHSFKPDVTLWMDDPVIYLDKFIPSPSKRAMNWRFGEIRMPMPLEAQRVFSNFILCGKMKQEDMENPEKDVWPPRLIPSNDRADVSSCNPKESGLEGYEDICESAFHTRRWAQLGNFGAVFDGNNSRHGIATFASLQPELYTPTSEKPYQGIWVGDYSGHGSEYLLVLQRGDTFSMDDEHQGTDDGSSSSMHSSSDSSSSFAPQGRLEAIKLTGDPNVPRGEISFFAEDIGPKGLIRIADEDLFSGARVIRGQGHIASTNFRDDKFIPAQLFLITHDCMALFWEELKHISYYRRVDVDSLLSQELD</sequence>
<feature type="compositionally biased region" description="Low complexity" evidence="3">
    <location>
        <begin position="359"/>
        <end position="372"/>
    </location>
</feature>
<dbReference type="GO" id="GO:0016567">
    <property type="term" value="P:protein ubiquitination"/>
    <property type="evidence" value="ECO:0007669"/>
    <property type="project" value="UniProtKB-UniPathway"/>
</dbReference>
<dbReference type="UniPathway" id="UPA00143"/>
<evidence type="ECO:0000256" key="3">
    <source>
        <dbReference type="SAM" id="MobiDB-lite"/>
    </source>
</evidence>
<evidence type="ECO:0000256" key="2">
    <source>
        <dbReference type="ARBA" id="ARBA00022786"/>
    </source>
</evidence>
<dbReference type="PANTHER" id="PTHR10706:SF130">
    <property type="entry name" value="F-BOX ONLY PROTEIN 31"/>
    <property type="match status" value="1"/>
</dbReference>
<gene>
    <name evidence="5" type="ORF">AJ79_08021</name>
</gene>
<dbReference type="PROSITE" id="PS50181">
    <property type="entry name" value="FBOX"/>
    <property type="match status" value="1"/>
</dbReference>
<dbReference type="SUPFAM" id="SSF81383">
    <property type="entry name" value="F-box domain"/>
    <property type="match status" value="1"/>
</dbReference>
<dbReference type="AlphaFoldDB" id="A0A2B7WX19"/>
<dbReference type="OrthoDB" id="722566at2759"/>
<dbReference type="Proteomes" id="UP000223968">
    <property type="component" value="Unassembled WGS sequence"/>
</dbReference>
<dbReference type="InterPro" id="IPR045048">
    <property type="entry name" value="FBXO31/39"/>
</dbReference>
<dbReference type="InterPro" id="IPR001810">
    <property type="entry name" value="F-box_dom"/>
</dbReference>
<dbReference type="InterPro" id="IPR036047">
    <property type="entry name" value="F-box-like_dom_sf"/>
</dbReference>
<feature type="region of interest" description="Disordered" evidence="3">
    <location>
        <begin position="1"/>
        <end position="41"/>
    </location>
</feature>
<organism evidence="5 6">
    <name type="scientific">Helicocarpus griseus UAMH5409</name>
    <dbReference type="NCBI Taxonomy" id="1447875"/>
    <lineage>
        <taxon>Eukaryota</taxon>
        <taxon>Fungi</taxon>
        <taxon>Dikarya</taxon>
        <taxon>Ascomycota</taxon>
        <taxon>Pezizomycotina</taxon>
        <taxon>Eurotiomycetes</taxon>
        <taxon>Eurotiomycetidae</taxon>
        <taxon>Onygenales</taxon>
        <taxon>Ajellomycetaceae</taxon>
        <taxon>Helicocarpus</taxon>
    </lineage>
</organism>
<reference evidence="5 6" key="1">
    <citation type="submission" date="2017-10" db="EMBL/GenBank/DDBJ databases">
        <title>Comparative genomics in systemic dimorphic fungi from Ajellomycetaceae.</title>
        <authorList>
            <person name="Munoz J.F."/>
            <person name="Mcewen J.G."/>
            <person name="Clay O.K."/>
            <person name="Cuomo C.A."/>
        </authorList>
    </citation>
    <scope>NUCLEOTIDE SEQUENCE [LARGE SCALE GENOMIC DNA]</scope>
    <source>
        <strain evidence="5 6">UAMH5409</strain>
    </source>
</reference>
<protein>
    <recommendedName>
        <fullName evidence="4">F-box domain-containing protein</fullName>
    </recommendedName>
</protein>
<feature type="domain" description="F-box" evidence="4">
    <location>
        <begin position="43"/>
        <end position="89"/>
    </location>
</feature>
<comment type="pathway">
    <text evidence="1">Protein modification; protein ubiquitination.</text>
</comment>
<dbReference type="Pfam" id="PF12014">
    <property type="entry name" value="Cyclin_D1_bind"/>
    <property type="match status" value="1"/>
</dbReference>
<dbReference type="Gene3D" id="1.20.1280.50">
    <property type="match status" value="1"/>
</dbReference>
<evidence type="ECO:0000256" key="1">
    <source>
        <dbReference type="ARBA" id="ARBA00004906"/>
    </source>
</evidence>
<feature type="region of interest" description="Disordered" evidence="3">
    <location>
        <begin position="347"/>
        <end position="374"/>
    </location>
</feature>
<dbReference type="Pfam" id="PF12937">
    <property type="entry name" value="F-box-like"/>
    <property type="match status" value="1"/>
</dbReference>
<evidence type="ECO:0000313" key="6">
    <source>
        <dbReference type="Proteomes" id="UP000223968"/>
    </source>
</evidence>
<dbReference type="PANTHER" id="PTHR10706">
    <property type="entry name" value="F-BOX FAMILY PROTEIN"/>
    <property type="match status" value="1"/>
</dbReference>
<proteinExistence type="predicted"/>